<reference evidence="3" key="1">
    <citation type="submission" date="2021-06" db="EMBL/GenBank/DDBJ databases">
        <title>Comparative genomics, transcriptomics and evolutionary studies reveal genomic signatures of adaptation to plant cell wall in hemibiotrophic fungi.</title>
        <authorList>
            <consortium name="DOE Joint Genome Institute"/>
            <person name="Baroncelli R."/>
            <person name="Diaz J.F."/>
            <person name="Benocci T."/>
            <person name="Peng M."/>
            <person name="Battaglia E."/>
            <person name="Haridas S."/>
            <person name="Andreopoulos W."/>
            <person name="Labutti K."/>
            <person name="Pangilinan J."/>
            <person name="Floch G.L."/>
            <person name="Makela M.R."/>
            <person name="Henrissat B."/>
            <person name="Grigoriev I.V."/>
            <person name="Crouch J.A."/>
            <person name="De Vries R.P."/>
            <person name="Sukno S.A."/>
            <person name="Thon M.R."/>
        </authorList>
    </citation>
    <scope>NUCLEOTIDE SEQUENCE</scope>
    <source>
        <strain evidence="3">MAFF235873</strain>
    </source>
</reference>
<evidence type="ECO:0000256" key="1">
    <source>
        <dbReference type="SAM" id="MobiDB-lite"/>
    </source>
</evidence>
<feature type="signal peptide" evidence="2">
    <location>
        <begin position="1"/>
        <end position="20"/>
    </location>
</feature>
<keyword evidence="2" id="KW-0732">Signal</keyword>
<organism evidence="3 4">
    <name type="scientific">Colletotrichum zoysiae</name>
    <dbReference type="NCBI Taxonomy" id="1216348"/>
    <lineage>
        <taxon>Eukaryota</taxon>
        <taxon>Fungi</taxon>
        <taxon>Dikarya</taxon>
        <taxon>Ascomycota</taxon>
        <taxon>Pezizomycotina</taxon>
        <taxon>Sordariomycetes</taxon>
        <taxon>Hypocreomycetidae</taxon>
        <taxon>Glomerellales</taxon>
        <taxon>Glomerellaceae</taxon>
        <taxon>Colletotrichum</taxon>
        <taxon>Colletotrichum graminicola species complex</taxon>
    </lineage>
</organism>
<proteinExistence type="predicted"/>
<feature type="region of interest" description="Disordered" evidence="1">
    <location>
        <begin position="74"/>
        <end position="97"/>
    </location>
</feature>
<keyword evidence="4" id="KW-1185">Reference proteome</keyword>
<comment type="caution">
    <text evidence="3">The sequence shown here is derived from an EMBL/GenBank/DDBJ whole genome shotgun (WGS) entry which is preliminary data.</text>
</comment>
<accession>A0AAD9HV42</accession>
<evidence type="ECO:0000313" key="3">
    <source>
        <dbReference type="EMBL" id="KAK2035663.1"/>
    </source>
</evidence>
<dbReference type="EMBL" id="MU842808">
    <property type="protein sequence ID" value="KAK2035663.1"/>
    <property type="molecule type" value="Genomic_DNA"/>
</dbReference>
<evidence type="ECO:0008006" key="5">
    <source>
        <dbReference type="Google" id="ProtNLM"/>
    </source>
</evidence>
<dbReference type="AlphaFoldDB" id="A0AAD9HV42"/>
<feature type="chain" id="PRO_5042062678" description="Secreted protein" evidence="2">
    <location>
        <begin position="21"/>
        <end position="97"/>
    </location>
</feature>
<evidence type="ECO:0000256" key="2">
    <source>
        <dbReference type="SAM" id="SignalP"/>
    </source>
</evidence>
<name>A0AAD9HV42_9PEZI</name>
<gene>
    <name evidence="3" type="ORF">LX32DRAFT_633398</name>
</gene>
<evidence type="ECO:0000313" key="4">
    <source>
        <dbReference type="Proteomes" id="UP001232148"/>
    </source>
</evidence>
<sequence length="97" mass="11008">MRALLRTSSLLTWLARQALLGDWHGTSNEGPGGEGTMRGTERTPGLFVSVHTVGNYRPTYMILVCACTYVWKGRDETRSQRPRRRSRHVMSSTDRPD</sequence>
<protein>
    <recommendedName>
        <fullName evidence="5">Secreted protein</fullName>
    </recommendedName>
</protein>
<dbReference type="Proteomes" id="UP001232148">
    <property type="component" value="Unassembled WGS sequence"/>
</dbReference>